<sequence>MVTPPLPGFLADSSFTLSTILAPSFESVNEKIETFGLNFTFITLKIEILDIFKIKSLILNDF</sequence>
<evidence type="ECO:0000313" key="2">
    <source>
        <dbReference type="Proteomes" id="UP000053881"/>
    </source>
</evidence>
<comment type="caution">
    <text evidence="1">The sequence shown here is derived from an EMBL/GenBank/DDBJ whole genome shotgun (WGS) entry which is preliminary data.</text>
</comment>
<dbReference type="PATRIC" id="fig|217031.4.peg.4162"/>
<organism evidence="1 2">
    <name type="scientific">Lederbergia galactosidilytica</name>
    <dbReference type="NCBI Taxonomy" id="217031"/>
    <lineage>
        <taxon>Bacteria</taxon>
        <taxon>Bacillati</taxon>
        <taxon>Bacillota</taxon>
        <taxon>Bacilli</taxon>
        <taxon>Bacillales</taxon>
        <taxon>Bacillaceae</taxon>
        <taxon>Lederbergia</taxon>
    </lineage>
</organism>
<proteinExistence type="predicted"/>
<evidence type="ECO:0000313" key="1">
    <source>
        <dbReference type="EMBL" id="KRG11945.1"/>
    </source>
</evidence>
<dbReference type="Proteomes" id="UP000053881">
    <property type="component" value="Unassembled WGS sequence"/>
</dbReference>
<reference evidence="1 2" key="1">
    <citation type="submission" date="2015-06" db="EMBL/GenBank/DDBJ databases">
        <title>Genome sequencing project of Bacillus galactosidilyticus PL133.</title>
        <authorList>
            <person name="Gaiero J."/>
            <person name="Nicol R."/>
            <person name="Habash M."/>
        </authorList>
    </citation>
    <scope>NUCLEOTIDE SEQUENCE [LARGE SCALE GENOMIC DNA]</scope>
    <source>
        <strain evidence="1 2">PL133</strain>
    </source>
</reference>
<dbReference type="EMBL" id="LGPB01000103">
    <property type="protein sequence ID" value="KRG11945.1"/>
    <property type="molecule type" value="Genomic_DNA"/>
</dbReference>
<protein>
    <submittedName>
        <fullName evidence="1">Uncharacterized protein</fullName>
    </submittedName>
</protein>
<gene>
    <name evidence="1" type="ORF">ACA29_12515</name>
</gene>
<dbReference type="AlphaFoldDB" id="A0A0Q9XXI5"/>
<accession>A0A0Q9XXI5</accession>
<name>A0A0Q9XXI5_9BACI</name>